<dbReference type="PANTHER" id="PTHR48077:SF3">
    <property type="entry name" value="TRYPTOPHAN SYNTHASE"/>
    <property type="match status" value="1"/>
</dbReference>
<evidence type="ECO:0000256" key="6">
    <source>
        <dbReference type="ARBA" id="ARBA00022822"/>
    </source>
</evidence>
<dbReference type="HAMAP" id="MF_00133">
    <property type="entry name" value="Trp_synth_beta"/>
    <property type="match status" value="1"/>
</dbReference>
<comment type="subunit">
    <text evidence="4 11">Tetramer of two alpha and two beta chains.</text>
</comment>
<keyword evidence="6 11" id="KW-0822">Tryptophan biosynthesis</keyword>
<dbReference type="UniPathway" id="UPA00035">
    <property type="reaction ID" value="UER00044"/>
</dbReference>
<dbReference type="InterPro" id="IPR036052">
    <property type="entry name" value="TrpB-like_PALP_sf"/>
</dbReference>
<dbReference type="NCBIfam" id="TIGR00263">
    <property type="entry name" value="trpB"/>
    <property type="match status" value="1"/>
</dbReference>
<comment type="cofactor">
    <cofactor evidence="1 11">
        <name>pyridoxal 5'-phosphate</name>
        <dbReference type="ChEBI" id="CHEBI:597326"/>
    </cofactor>
</comment>
<dbReference type="InterPro" id="IPR006653">
    <property type="entry name" value="Trp_synth_b_CS"/>
</dbReference>
<dbReference type="EC" id="4.2.1.20" evidence="11"/>
<evidence type="ECO:0000256" key="5">
    <source>
        <dbReference type="ARBA" id="ARBA00022605"/>
    </source>
</evidence>
<dbReference type="Pfam" id="PF00291">
    <property type="entry name" value="PALP"/>
    <property type="match status" value="1"/>
</dbReference>
<dbReference type="KEGG" id="clk:CGC53_03290"/>
<organism evidence="13 14">
    <name type="scientific">Capnocytophaga leadbetteri</name>
    <dbReference type="NCBI Taxonomy" id="327575"/>
    <lineage>
        <taxon>Bacteria</taxon>
        <taxon>Pseudomonadati</taxon>
        <taxon>Bacteroidota</taxon>
        <taxon>Flavobacteriia</taxon>
        <taxon>Flavobacteriales</taxon>
        <taxon>Flavobacteriaceae</taxon>
        <taxon>Capnocytophaga</taxon>
    </lineage>
</organism>
<dbReference type="SUPFAM" id="SSF53686">
    <property type="entry name" value="Tryptophan synthase beta subunit-like PLP-dependent enzymes"/>
    <property type="match status" value="1"/>
</dbReference>
<evidence type="ECO:0000256" key="8">
    <source>
        <dbReference type="ARBA" id="ARBA00023141"/>
    </source>
</evidence>
<reference evidence="14" key="1">
    <citation type="submission" date="2017-06" db="EMBL/GenBank/DDBJ databases">
        <title>Capnocytophaga spp. assemblies.</title>
        <authorList>
            <person name="Gulvik C.A."/>
        </authorList>
    </citation>
    <scope>NUCLEOTIDE SEQUENCE [LARGE SCALE GENOMIC DNA]</scope>
    <source>
        <strain evidence="14">H6253</strain>
    </source>
</reference>
<evidence type="ECO:0000313" key="14">
    <source>
        <dbReference type="Proteomes" id="UP000217276"/>
    </source>
</evidence>
<evidence type="ECO:0000256" key="10">
    <source>
        <dbReference type="ARBA" id="ARBA00049047"/>
    </source>
</evidence>
<dbReference type="Gene3D" id="3.40.50.1100">
    <property type="match status" value="2"/>
</dbReference>
<gene>
    <name evidence="11 13" type="primary">trpB</name>
    <name evidence="13" type="ORF">CGC53_03290</name>
</gene>
<keyword evidence="5 11" id="KW-0028">Amino-acid biosynthesis</keyword>
<dbReference type="EMBL" id="CP022384">
    <property type="protein sequence ID" value="ATA81441.1"/>
    <property type="molecule type" value="Genomic_DNA"/>
</dbReference>
<keyword evidence="8 11" id="KW-0057">Aromatic amino acid biosynthesis</keyword>
<dbReference type="PANTHER" id="PTHR48077">
    <property type="entry name" value="TRYPTOPHAN SYNTHASE-RELATED"/>
    <property type="match status" value="1"/>
</dbReference>
<sequence>MNTEIENYNTKAYFGKFGGQYVPETAMYALTELEKEYQKAKNDPAFEEELQDLLKNYVGRPSPLYYAKNLSAHYGQDIYLKREDLNHTGAHKINNALGQVLLAKRMGKKKVIAETGAGQHGVATATAAALLGLECDVYMGAVDIERQRLNVFRMELLGARVVSITDGLQTLKEATTAAIQSWVAEIETVFYVIGSAVGPHPYPTIVRDFQQVIGDETRAQLDALGKHADHVIACVGGGSNAIGIFTAFLSDPRTHLYGTEAGGEGIDTDKHAATLTLGKEGIIHGMKTYVLQDKYGQISPVHSISAGLDYPGVGPEHAHLFESGRVTYAPITDAEAMQALLFTTRKEGIIPAIESAHALAYLEKLCPTLEQRQTIVVNVSGRGDKDMHTVFSILKGEKYD</sequence>
<evidence type="ECO:0000259" key="12">
    <source>
        <dbReference type="Pfam" id="PF00291"/>
    </source>
</evidence>
<dbReference type="InterPro" id="IPR023026">
    <property type="entry name" value="Trp_synth_beta/beta-like"/>
</dbReference>
<dbReference type="InterPro" id="IPR001926">
    <property type="entry name" value="TrpB-like_PALP"/>
</dbReference>
<dbReference type="GO" id="GO:0004834">
    <property type="term" value="F:tryptophan synthase activity"/>
    <property type="evidence" value="ECO:0007669"/>
    <property type="project" value="UniProtKB-UniRule"/>
</dbReference>
<dbReference type="RefSeq" id="WP_095913306.1">
    <property type="nucleotide sequence ID" value="NZ_CAUUPF010000024.1"/>
</dbReference>
<keyword evidence="9 11" id="KW-0456">Lyase</keyword>
<evidence type="ECO:0000256" key="1">
    <source>
        <dbReference type="ARBA" id="ARBA00001933"/>
    </source>
</evidence>
<evidence type="ECO:0000313" key="13">
    <source>
        <dbReference type="EMBL" id="ATA81441.1"/>
    </source>
</evidence>
<feature type="modified residue" description="N6-(pyridoxal phosphate)lysine" evidence="11">
    <location>
        <position position="92"/>
    </location>
</feature>
<dbReference type="PROSITE" id="PS00168">
    <property type="entry name" value="TRP_SYNTHASE_BETA"/>
    <property type="match status" value="1"/>
</dbReference>
<dbReference type="GO" id="GO:0005737">
    <property type="term" value="C:cytoplasm"/>
    <property type="evidence" value="ECO:0007669"/>
    <property type="project" value="TreeGrafter"/>
</dbReference>
<dbReference type="Proteomes" id="UP000217276">
    <property type="component" value="Chromosome"/>
</dbReference>
<accession>A0A250F8K3</accession>
<dbReference type="PIRSF" id="PIRSF001413">
    <property type="entry name" value="Trp_syn_beta"/>
    <property type="match status" value="1"/>
</dbReference>
<evidence type="ECO:0000256" key="3">
    <source>
        <dbReference type="ARBA" id="ARBA00009982"/>
    </source>
</evidence>
<keyword evidence="14" id="KW-1185">Reference proteome</keyword>
<evidence type="ECO:0000256" key="7">
    <source>
        <dbReference type="ARBA" id="ARBA00022898"/>
    </source>
</evidence>
<comment type="pathway">
    <text evidence="2 11">Amino-acid biosynthesis; L-tryptophan biosynthesis; L-tryptophan from chorismate: step 5/5.</text>
</comment>
<dbReference type="FunFam" id="3.40.50.1100:FF:000001">
    <property type="entry name" value="Tryptophan synthase beta chain"/>
    <property type="match status" value="1"/>
</dbReference>
<comment type="function">
    <text evidence="11">The beta subunit is responsible for the synthesis of L-tryptophan from indole and L-serine.</text>
</comment>
<dbReference type="AlphaFoldDB" id="A0A250F8K3"/>
<keyword evidence="7 11" id="KW-0663">Pyridoxal phosphate</keyword>
<comment type="similarity">
    <text evidence="3 11">Belongs to the TrpB family.</text>
</comment>
<proteinExistence type="inferred from homology"/>
<dbReference type="FunFam" id="3.40.50.1100:FF:000004">
    <property type="entry name" value="Tryptophan synthase beta chain"/>
    <property type="match status" value="1"/>
</dbReference>
<protein>
    <recommendedName>
        <fullName evidence="11">Tryptophan synthase beta chain</fullName>
        <ecNumber evidence="11">4.2.1.20</ecNumber>
    </recommendedName>
</protein>
<dbReference type="CDD" id="cd06446">
    <property type="entry name" value="Trp-synth_B"/>
    <property type="match status" value="1"/>
</dbReference>
<evidence type="ECO:0000256" key="9">
    <source>
        <dbReference type="ARBA" id="ARBA00023239"/>
    </source>
</evidence>
<comment type="catalytic activity">
    <reaction evidence="10 11">
        <text>(1S,2R)-1-C-(indol-3-yl)glycerol 3-phosphate + L-serine = D-glyceraldehyde 3-phosphate + L-tryptophan + H2O</text>
        <dbReference type="Rhea" id="RHEA:10532"/>
        <dbReference type="ChEBI" id="CHEBI:15377"/>
        <dbReference type="ChEBI" id="CHEBI:33384"/>
        <dbReference type="ChEBI" id="CHEBI:57912"/>
        <dbReference type="ChEBI" id="CHEBI:58866"/>
        <dbReference type="ChEBI" id="CHEBI:59776"/>
        <dbReference type="EC" id="4.2.1.20"/>
    </reaction>
</comment>
<evidence type="ECO:0000256" key="2">
    <source>
        <dbReference type="ARBA" id="ARBA00004733"/>
    </source>
</evidence>
<evidence type="ECO:0000256" key="4">
    <source>
        <dbReference type="ARBA" id="ARBA00011270"/>
    </source>
</evidence>
<name>A0A250F8K3_9FLAO</name>
<evidence type="ECO:0000256" key="11">
    <source>
        <dbReference type="HAMAP-Rule" id="MF_00133"/>
    </source>
</evidence>
<dbReference type="InterPro" id="IPR006654">
    <property type="entry name" value="Trp_synth_beta"/>
</dbReference>
<feature type="domain" description="Tryptophan synthase beta chain-like PALP" evidence="12">
    <location>
        <begin position="59"/>
        <end position="381"/>
    </location>
</feature>